<accession>A0A438IN28</accession>
<protein>
    <submittedName>
        <fullName evidence="1">Uncharacterized protein</fullName>
    </submittedName>
</protein>
<dbReference type="SUPFAM" id="SSF50630">
    <property type="entry name" value="Acid proteases"/>
    <property type="match status" value="1"/>
</dbReference>
<dbReference type="Proteomes" id="UP000288805">
    <property type="component" value="Unassembled WGS sequence"/>
</dbReference>
<name>A0A438IN28_VITVI</name>
<evidence type="ECO:0000313" key="1">
    <source>
        <dbReference type="EMBL" id="RVW98122.1"/>
    </source>
</evidence>
<dbReference type="CDD" id="cd00303">
    <property type="entry name" value="retropepsin_like"/>
    <property type="match status" value="1"/>
</dbReference>
<proteinExistence type="predicted"/>
<evidence type="ECO:0000313" key="2">
    <source>
        <dbReference type="Proteomes" id="UP000288805"/>
    </source>
</evidence>
<organism evidence="1 2">
    <name type="scientific">Vitis vinifera</name>
    <name type="common">Grape</name>
    <dbReference type="NCBI Taxonomy" id="29760"/>
    <lineage>
        <taxon>Eukaryota</taxon>
        <taxon>Viridiplantae</taxon>
        <taxon>Streptophyta</taxon>
        <taxon>Embryophyta</taxon>
        <taxon>Tracheophyta</taxon>
        <taxon>Spermatophyta</taxon>
        <taxon>Magnoliopsida</taxon>
        <taxon>eudicotyledons</taxon>
        <taxon>Gunneridae</taxon>
        <taxon>Pentapetalae</taxon>
        <taxon>rosids</taxon>
        <taxon>Vitales</taxon>
        <taxon>Vitaceae</taxon>
        <taxon>Viteae</taxon>
        <taxon>Vitis</taxon>
    </lineage>
</organism>
<dbReference type="Pfam" id="PF08284">
    <property type="entry name" value="RVP_2"/>
    <property type="match status" value="1"/>
</dbReference>
<gene>
    <name evidence="1" type="ORF">CK203_031935</name>
</gene>
<dbReference type="EMBL" id="QGNW01000095">
    <property type="protein sequence ID" value="RVW98122.1"/>
    <property type="molecule type" value="Genomic_DNA"/>
</dbReference>
<dbReference type="AlphaFoldDB" id="A0A438IN28"/>
<reference evidence="1 2" key="1">
    <citation type="journal article" date="2018" name="PLoS Genet.">
        <title>Population sequencing reveals clonal diversity and ancestral inbreeding in the grapevine cultivar Chardonnay.</title>
        <authorList>
            <person name="Roach M.J."/>
            <person name="Johnson D.L."/>
            <person name="Bohlmann J."/>
            <person name="van Vuuren H.J."/>
            <person name="Jones S.J."/>
            <person name="Pretorius I.S."/>
            <person name="Schmidt S.A."/>
            <person name="Borneman A.R."/>
        </authorList>
    </citation>
    <scope>NUCLEOTIDE SEQUENCE [LARGE SCALE GENOMIC DNA]</scope>
    <source>
        <strain evidence="2">cv. Chardonnay</strain>
        <tissue evidence="1">Leaf</tissue>
    </source>
</reference>
<dbReference type="InterPro" id="IPR021109">
    <property type="entry name" value="Peptidase_aspartic_dom_sf"/>
</dbReference>
<comment type="caution">
    <text evidence="1">The sequence shown here is derived from an EMBL/GenBank/DDBJ whole genome shotgun (WGS) entry which is preliminary data.</text>
</comment>
<dbReference type="Gene3D" id="2.40.70.10">
    <property type="entry name" value="Acid Proteases"/>
    <property type="match status" value="1"/>
</dbReference>
<sequence length="118" mass="13633">MPKISFHAIARTNHPQTIRVLSKLRNKNIIMLIDDNSTHNFIDQAIVTNYGIQMIRDKKFQVMVANKEKIECVGQCQALTITIQGHSIIIDYYVLPVMACQLILRVQWLETLRPIKTD</sequence>